<gene>
    <name evidence="2" type="ORF">CLV47_11357</name>
</gene>
<dbReference type="PROSITE" id="PS51257">
    <property type="entry name" value="PROKAR_LIPOPROTEIN"/>
    <property type="match status" value="1"/>
</dbReference>
<evidence type="ECO:0000256" key="1">
    <source>
        <dbReference type="SAM" id="Phobius"/>
    </source>
</evidence>
<dbReference type="EMBL" id="PVUE01000013">
    <property type="protein sequence ID" value="PRZ40892.1"/>
    <property type="molecule type" value="Genomic_DNA"/>
</dbReference>
<feature type="transmembrane region" description="Helical" evidence="1">
    <location>
        <begin position="9"/>
        <end position="28"/>
    </location>
</feature>
<evidence type="ECO:0000313" key="3">
    <source>
        <dbReference type="Proteomes" id="UP000237752"/>
    </source>
</evidence>
<reference evidence="2 3" key="1">
    <citation type="submission" date="2018-03" db="EMBL/GenBank/DDBJ databases">
        <title>Genomic Encyclopedia of Archaeal and Bacterial Type Strains, Phase II (KMG-II): from individual species to whole genera.</title>
        <authorList>
            <person name="Goeker M."/>
        </authorList>
    </citation>
    <scope>NUCLEOTIDE SEQUENCE [LARGE SCALE GENOMIC DNA]</scope>
    <source>
        <strain evidence="2 3">DSM 100065</strain>
    </source>
</reference>
<keyword evidence="1" id="KW-0812">Transmembrane</keyword>
<protein>
    <submittedName>
        <fullName evidence="2">Uncharacterized protein</fullName>
    </submittedName>
</protein>
<organism evidence="2 3">
    <name type="scientific">Antricoccus suffuscus</name>
    <dbReference type="NCBI Taxonomy" id="1629062"/>
    <lineage>
        <taxon>Bacteria</taxon>
        <taxon>Bacillati</taxon>
        <taxon>Actinomycetota</taxon>
        <taxon>Actinomycetes</taxon>
        <taxon>Geodermatophilales</taxon>
        <taxon>Antricoccaceae</taxon>
        <taxon>Antricoccus</taxon>
    </lineage>
</organism>
<evidence type="ECO:0000313" key="2">
    <source>
        <dbReference type="EMBL" id="PRZ40892.1"/>
    </source>
</evidence>
<accession>A0A2T0ZX10</accession>
<name>A0A2T0ZX10_9ACTN</name>
<keyword evidence="1" id="KW-1133">Transmembrane helix</keyword>
<dbReference type="AlphaFoldDB" id="A0A2T0ZX10"/>
<sequence>MRHQLTQRAAVTVTVLILFACIVFALAVN</sequence>
<dbReference type="Proteomes" id="UP000237752">
    <property type="component" value="Unassembled WGS sequence"/>
</dbReference>
<proteinExistence type="predicted"/>
<keyword evidence="1" id="KW-0472">Membrane</keyword>
<keyword evidence="3" id="KW-1185">Reference proteome</keyword>
<comment type="caution">
    <text evidence="2">The sequence shown here is derived from an EMBL/GenBank/DDBJ whole genome shotgun (WGS) entry which is preliminary data.</text>
</comment>